<dbReference type="InterPro" id="IPR003607">
    <property type="entry name" value="HD/PDEase_dom"/>
</dbReference>
<dbReference type="InterPro" id="IPR006675">
    <property type="entry name" value="HDIG_dom"/>
</dbReference>
<comment type="caution">
    <text evidence="3">The sequence shown here is derived from an EMBL/GenBank/DDBJ whole genome shotgun (WGS) entry which is preliminary data.</text>
</comment>
<dbReference type="PANTHER" id="PTHR37294">
    <property type="entry name" value="3'-5' EXORIBONUCLEASE YHAM"/>
    <property type="match status" value="1"/>
</dbReference>
<reference evidence="3" key="1">
    <citation type="journal article" date="2020" name="mSystems">
        <title>Genome- and Community-Level Interaction Insights into Carbon Utilization and Element Cycling Functions of Hydrothermarchaeota in Hydrothermal Sediment.</title>
        <authorList>
            <person name="Zhou Z."/>
            <person name="Liu Y."/>
            <person name="Xu W."/>
            <person name="Pan J."/>
            <person name="Luo Z.H."/>
            <person name="Li M."/>
        </authorList>
    </citation>
    <scope>NUCLEOTIDE SEQUENCE [LARGE SCALE GENOMIC DNA]</scope>
    <source>
        <strain evidence="3">SpSt-767</strain>
    </source>
</reference>
<dbReference type="GO" id="GO:0031125">
    <property type="term" value="P:rRNA 3'-end processing"/>
    <property type="evidence" value="ECO:0007669"/>
    <property type="project" value="TreeGrafter"/>
</dbReference>
<accession>A0A7V6DQ79</accession>
<feature type="domain" description="HD" evidence="2">
    <location>
        <begin position="176"/>
        <end position="289"/>
    </location>
</feature>
<dbReference type="NCBIfam" id="TIGR00277">
    <property type="entry name" value="HDIG"/>
    <property type="match status" value="1"/>
</dbReference>
<dbReference type="EMBL" id="DTGR01000147">
    <property type="protein sequence ID" value="HHS29871.1"/>
    <property type="molecule type" value="Genomic_DNA"/>
</dbReference>
<evidence type="ECO:0000259" key="2">
    <source>
        <dbReference type="PROSITE" id="PS51831"/>
    </source>
</evidence>
<protein>
    <submittedName>
        <fullName evidence="3">HD domain-containing protein</fullName>
    </submittedName>
</protein>
<keyword evidence="1" id="KW-0378">Hydrolase</keyword>
<dbReference type="Pfam" id="PF01966">
    <property type="entry name" value="HD"/>
    <property type="match status" value="1"/>
</dbReference>
<evidence type="ECO:0000256" key="1">
    <source>
        <dbReference type="ARBA" id="ARBA00022801"/>
    </source>
</evidence>
<dbReference type="CDD" id="cd04492">
    <property type="entry name" value="YhaM_OBF_like"/>
    <property type="match status" value="1"/>
</dbReference>
<dbReference type="InterPro" id="IPR006674">
    <property type="entry name" value="HD_domain"/>
</dbReference>
<evidence type="ECO:0000313" key="3">
    <source>
        <dbReference type="EMBL" id="HHS29871.1"/>
    </source>
</evidence>
<organism evidence="3">
    <name type="scientific">Desulfobacca acetoxidans</name>
    <dbReference type="NCBI Taxonomy" id="60893"/>
    <lineage>
        <taxon>Bacteria</taxon>
        <taxon>Pseudomonadati</taxon>
        <taxon>Thermodesulfobacteriota</taxon>
        <taxon>Desulfobaccia</taxon>
        <taxon>Desulfobaccales</taxon>
        <taxon>Desulfobaccaceae</taxon>
        <taxon>Desulfobacca</taxon>
    </lineage>
</organism>
<dbReference type="SUPFAM" id="SSF109604">
    <property type="entry name" value="HD-domain/PDEase-like"/>
    <property type="match status" value="1"/>
</dbReference>
<dbReference type="CDD" id="cd00077">
    <property type="entry name" value="HDc"/>
    <property type="match status" value="1"/>
</dbReference>
<name>A0A7V6DQ79_9BACT</name>
<dbReference type="Gene3D" id="1.10.3210.10">
    <property type="entry name" value="Hypothetical protein af1432"/>
    <property type="match status" value="1"/>
</dbReference>
<dbReference type="AlphaFoldDB" id="A0A7V6DQ79"/>
<dbReference type="GO" id="GO:0016787">
    <property type="term" value="F:hydrolase activity"/>
    <property type="evidence" value="ECO:0007669"/>
    <property type="project" value="UniProtKB-KW"/>
</dbReference>
<dbReference type="InterPro" id="IPR050798">
    <property type="entry name" value="YhaM_exoribonuc/phosphodiest"/>
</dbReference>
<gene>
    <name evidence="3" type="ORF">ENV52_09255</name>
</gene>
<dbReference type="PANTHER" id="PTHR37294:SF1">
    <property type="entry name" value="3'-5' EXORIBONUCLEASE YHAM"/>
    <property type="match status" value="1"/>
</dbReference>
<proteinExistence type="predicted"/>
<sequence length="336" mass="37651">MTHRSIVDLKAGDTLKQFFLLRRVERRLTKGGKPYLDLVLADRSGTIKGKVWEETLQKCSEPLAPCEFVAIMGTVEAYQGTCQINLDFIDTVERLKAKGRTLPEFDPDLLIAFTPFDREELWSELLKVVESGIRPPLRGLVLAIMHKYQAQLLEWPGAEFYHHAYAGGLLEHTWSVTRHAVRSLEVYPGLNSDLVLAGAILHDLGKIKELTGPPCPQRSVPGGLIGHIVLGWEMIREEARAQDFPDENLLLSLEHIIIAHHGAMEFGSPILPRTPEALLVYYLDEIDSKLHMIQHHLDTDAGEGDFTSFHRALGRSLYRPPDLLTNPSETSPSGDS</sequence>
<dbReference type="SMART" id="SM00471">
    <property type="entry name" value="HDc"/>
    <property type="match status" value="1"/>
</dbReference>
<dbReference type="PROSITE" id="PS51831">
    <property type="entry name" value="HD"/>
    <property type="match status" value="1"/>
</dbReference>